<sequence length="409" mass="46088">MRIRYFFNAICIAALFQGVPVMVQGMPFGECRTGYWSSNRNLDDKEAISKATCFVNWHPSLGEGMRLGMNARLGTRDAGDGEGAHGRLREGFLEIESGALTWRIGRQIIAWGRSDRINPTDSLSPRDLTLLVPDDDEQRIGINAGLVRYNIDNSLSVTAVVAQFEANRIPQGSLPQNLIRSTEPSRPEWALKLDRSGGGVDWSISYFDGFDGFARYRVDFASPTTPVFRSAYERVQTLGADFAWAQGAWTMRGEFSYSHLEQSCVPCELNRRKVARAVLGVDRDFWDTANINFQLFSVVRSYQDLESVPAARKPFALALDRLDSEFAAREWGMTFRVSNRFLNDRLKLELAAIADMTNQSLVLRPRASYAFNDSLKLGVGIDYFRGDNQTFFGARKRNDTAFVELSLIY</sequence>
<dbReference type="GeneID" id="76463695"/>
<dbReference type="HOGENOM" id="CLU_654996_0_0_4"/>
<dbReference type="Pfam" id="PF06980">
    <property type="entry name" value="DUF1302"/>
    <property type="match status" value="1"/>
</dbReference>
<dbReference type="OrthoDB" id="9801336at2"/>
<organism evidence="1 2">
    <name type="scientific">Verminephrobacter eiseniae (strain EF01-2)</name>
    <dbReference type="NCBI Taxonomy" id="391735"/>
    <lineage>
        <taxon>Bacteria</taxon>
        <taxon>Pseudomonadati</taxon>
        <taxon>Pseudomonadota</taxon>
        <taxon>Betaproteobacteria</taxon>
        <taxon>Burkholderiales</taxon>
        <taxon>Comamonadaceae</taxon>
        <taxon>Verminephrobacter</taxon>
    </lineage>
</organism>
<reference evidence="2" key="1">
    <citation type="submission" date="2006-12" db="EMBL/GenBank/DDBJ databases">
        <title>Complete sequence of chromosome 1 of Verminephrobacter eiseniae EF01-2.</title>
        <authorList>
            <person name="Copeland A."/>
            <person name="Lucas S."/>
            <person name="Lapidus A."/>
            <person name="Barry K."/>
            <person name="Detter J.C."/>
            <person name="Glavina del Rio T."/>
            <person name="Dalin E."/>
            <person name="Tice H."/>
            <person name="Pitluck S."/>
            <person name="Chertkov O."/>
            <person name="Brettin T."/>
            <person name="Bruce D."/>
            <person name="Han C."/>
            <person name="Tapia R."/>
            <person name="Gilna P."/>
            <person name="Schmutz J."/>
            <person name="Larimer F."/>
            <person name="Land M."/>
            <person name="Hauser L."/>
            <person name="Kyrpides N."/>
            <person name="Kim E."/>
            <person name="Stahl D."/>
            <person name="Richardson P."/>
        </authorList>
    </citation>
    <scope>NUCLEOTIDE SEQUENCE [LARGE SCALE GENOMIC DNA]</scope>
    <source>
        <strain evidence="2">EF01-2</strain>
    </source>
</reference>
<name>A1WM61_VEREI</name>
<proteinExistence type="predicted"/>
<keyword evidence="2" id="KW-1185">Reference proteome</keyword>
<evidence type="ECO:0000313" key="2">
    <source>
        <dbReference type="Proteomes" id="UP000000374"/>
    </source>
</evidence>
<dbReference type="Proteomes" id="UP000000374">
    <property type="component" value="Chromosome"/>
</dbReference>
<evidence type="ECO:0000313" key="1">
    <source>
        <dbReference type="EMBL" id="ABM58718.1"/>
    </source>
</evidence>
<protein>
    <submittedName>
        <fullName evidence="1">Uncharacterized protein</fullName>
    </submittedName>
</protein>
<dbReference type="STRING" id="391735.Veis_2985"/>
<dbReference type="EMBL" id="CP000542">
    <property type="protein sequence ID" value="ABM58718.1"/>
    <property type="molecule type" value="Genomic_DNA"/>
</dbReference>
<accession>A1WM61</accession>
<dbReference type="SUPFAM" id="SSF56935">
    <property type="entry name" value="Porins"/>
    <property type="match status" value="1"/>
</dbReference>
<gene>
    <name evidence="1" type="ordered locus">Veis_2985</name>
</gene>
<dbReference type="AlphaFoldDB" id="A1WM61"/>
<dbReference type="eggNOG" id="COG3103">
    <property type="taxonomic scope" value="Bacteria"/>
</dbReference>
<dbReference type="RefSeq" id="WP_011810714.1">
    <property type="nucleotide sequence ID" value="NC_008786.1"/>
</dbReference>
<dbReference type="KEGG" id="vei:Veis_2985"/>
<dbReference type="InterPro" id="IPR010727">
    <property type="entry name" value="DUF1302"/>
</dbReference>